<evidence type="ECO:0000313" key="2">
    <source>
        <dbReference type="EMBL" id="MBA2951832.1"/>
    </source>
</evidence>
<evidence type="ECO:0000313" key="3">
    <source>
        <dbReference type="Proteomes" id="UP000545761"/>
    </source>
</evidence>
<name>A0A7W0DV61_9ACTN</name>
<comment type="caution">
    <text evidence="2">The sequence shown here is derived from an EMBL/GenBank/DDBJ whole genome shotgun (WGS) entry which is preliminary data.</text>
</comment>
<dbReference type="Proteomes" id="UP000545761">
    <property type="component" value="Unassembled WGS sequence"/>
</dbReference>
<accession>A0A7W0DV61</accession>
<dbReference type="AlphaFoldDB" id="A0A7W0DV61"/>
<reference evidence="2 3" key="1">
    <citation type="submission" date="2020-07" db="EMBL/GenBank/DDBJ databases">
        <title>Streptomyces isolated from Indian soil.</title>
        <authorList>
            <person name="Mandal S."/>
            <person name="Maiti P.K."/>
        </authorList>
    </citation>
    <scope>NUCLEOTIDE SEQUENCE [LARGE SCALE GENOMIC DNA]</scope>
    <source>
        <strain evidence="2 3">PSKA28</strain>
    </source>
</reference>
<evidence type="ECO:0000256" key="1">
    <source>
        <dbReference type="SAM" id="MobiDB-lite"/>
    </source>
</evidence>
<proteinExistence type="predicted"/>
<feature type="region of interest" description="Disordered" evidence="1">
    <location>
        <begin position="79"/>
        <end position="105"/>
    </location>
</feature>
<dbReference type="RefSeq" id="WP_181662744.1">
    <property type="nucleotide sequence ID" value="NZ_JACEHE010000056.1"/>
</dbReference>
<sequence length="151" mass="15230">MKLLITTVADGDPSSRQDVVVSADAATPVRDAAKHLARLRADDPASVPDKAPVCYLGDDPLSPGAPLAGTPVMDGSVVGLGAPVPRAGAEYGPQPDPHGPPAGRQADVAAGRLAAQPAWPSTGESSGATCAVRLPGMPDVTWDIHICPRCG</sequence>
<protein>
    <submittedName>
        <fullName evidence="2">Uncharacterized protein</fullName>
    </submittedName>
</protein>
<dbReference type="EMBL" id="JACEHE010000056">
    <property type="protein sequence ID" value="MBA2951832.1"/>
    <property type="molecule type" value="Genomic_DNA"/>
</dbReference>
<gene>
    <name evidence="2" type="ORF">H1D24_40320</name>
</gene>
<organism evidence="2 3">
    <name type="scientific">Streptomyces himalayensis subsp. himalayensis</name>
    <dbReference type="NCBI Taxonomy" id="2756131"/>
    <lineage>
        <taxon>Bacteria</taxon>
        <taxon>Bacillati</taxon>
        <taxon>Actinomycetota</taxon>
        <taxon>Actinomycetes</taxon>
        <taxon>Kitasatosporales</taxon>
        <taxon>Streptomycetaceae</taxon>
        <taxon>Streptomyces</taxon>
        <taxon>Streptomyces himalayensis</taxon>
    </lineage>
</organism>